<dbReference type="Proteomes" id="UP001203207">
    <property type="component" value="Unassembled WGS sequence"/>
</dbReference>
<organism evidence="3 4">
    <name type="scientific">Natronocalculus amylovorans</name>
    <dbReference type="NCBI Taxonomy" id="2917812"/>
    <lineage>
        <taxon>Archaea</taxon>
        <taxon>Methanobacteriati</taxon>
        <taxon>Methanobacteriota</taxon>
        <taxon>Stenosarchaea group</taxon>
        <taxon>Halobacteria</taxon>
        <taxon>Halobacteriales</taxon>
        <taxon>Haloferacaceae</taxon>
        <taxon>Natronocalculus</taxon>
    </lineage>
</organism>
<keyword evidence="1" id="KW-1133">Transmembrane helix</keyword>
<dbReference type="PANTHER" id="PTHR33608:SF6">
    <property type="entry name" value="BLL2464 PROTEIN"/>
    <property type="match status" value="1"/>
</dbReference>
<keyword evidence="1" id="KW-0472">Membrane</keyword>
<keyword evidence="4" id="KW-1185">Reference proteome</keyword>
<accession>A0AAE3KBK9</accession>
<dbReference type="Pfam" id="PF01882">
    <property type="entry name" value="DUF58"/>
    <property type="match status" value="1"/>
</dbReference>
<dbReference type="InterPro" id="IPR002881">
    <property type="entry name" value="DUF58"/>
</dbReference>
<sequence>MFERSTRWRVAIAITIALSAVGVWLGQSLLFVAAMVPIVFVAYSALTSAPAIDEQLVLTRTIRPQYTYAGRSVSVTLTVENQSAQTIPDLRIVDGVPAELAVEDGSPRAGLTLRSGETATIDYTVRSRYGEFQFDPATVRTQSLSAASIYTTTAAVSGDTQLTAQFDPQQYPLRDETTALSGGLVSDRANEGLEFHSIRAYHPGDPIARINWRQYARERVLSTIDYREEEATEVILLVDARVHSAVARTDTSPTGTELCVSIAAEAHTALLDAQNSVGAVSLGVDDAERPWAWVPPQTGRRAQLQIEQCLDAAAATVEPSINQADRNEDDPTPQALIEQLPTGSQVLFLSPLCDSYPLELIRQLDATGHPVTMYTPDVTGGETAGGKLEAVRRSNRIETLQKRGVTVIDWDPDDPLTAALSRGAVTGRGIRV</sequence>
<dbReference type="AlphaFoldDB" id="A0AAE3KBK9"/>
<reference evidence="3" key="1">
    <citation type="journal article" date="2022" name="Syst. Appl. Microbiol.">
        <title>Natronocalculus amylovorans gen. nov., sp. nov., and Natranaeroarchaeum aerophilus sp. nov., dominant culturable amylolytic natronoarchaea from hypersaline soda lakes in southwestern Siberia.</title>
        <authorList>
            <person name="Sorokin D.Y."/>
            <person name="Elcheninov A.G."/>
            <person name="Khizhniak T.V."/>
            <person name="Koenen M."/>
            <person name="Bale N.J."/>
            <person name="Damste J.S.S."/>
            <person name="Kublanov I.V."/>
        </authorList>
    </citation>
    <scope>NUCLEOTIDE SEQUENCE</scope>
    <source>
        <strain evidence="3">AArc-St2</strain>
    </source>
</reference>
<comment type="caution">
    <text evidence="3">The sequence shown here is derived from an EMBL/GenBank/DDBJ whole genome shotgun (WGS) entry which is preliminary data.</text>
</comment>
<protein>
    <submittedName>
        <fullName evidence="3">DUF58 domain-containing protein</fullName>
    </submittedName>
</protein>
<dbReference type="PANTHER" id="PTHR33608">
    <property type="entry name" value="BLL2464 PROTEIN"/>
    <property type="match status" value="1"/>
</dbReference>
<keyword evidence="1" id="KW-0812">Transmembrane</keyword>
<feature type="transmembrane region" description="Helical" evidence="1">
    <location>
        <begin position="12"/>
        <end position="43"/>
    </location>
</feature>
<proteinExistence type="predicted"/>
<name>A0AAE3KBK9_9EURY</name>
<evidence type="ECO:0000256" key="1">
    <source>
        <dbReference type="SAM" id="Phobius"/>
    </source>
</evidence>
<dbReference type="RefSeq" id="WP_250584604.1">
    <property type="nucleotide sequence ID" value="NZ_JAKRVX010000004.1"/>
</dbReference>
<dbReference type="EMBL" id="JAKRVX010000004">
    <property type="protein sequence ID" value="MCL9817469.1"/>
    <property type="molecule type" value="Genomic_DNA"/>
</dbReference>
<evidence type="ECO:0000313" key="4">
    <source>
        <dbReference type="Proteomes" id="UP001203207"/>
    </source>
</evidence>
<evidence type="ECO:0000259" key="2">
    <source>
        <dbReference type="Pfam" id="PF01882"/>
    </source>
</evidence>
<feature type="domain" description="DUF58" evidence="2">
    <location>
        <begin position="198"/>
        <end position="313"/>
    </location>
</feature>
<evidence type="ECO:0000313" key="3">
    <source>
        <dbReference type="EMBL" id="MCL9817469.1"/>
    </source>
</evidence>
<gene>
    <name evidence="3" type="ORF">AArcSt2_10990</name>
</gene>
<reference evidence="3" key="2">
    <citation type="submission" date="2022-02" db="EMBL/GenBank/DDBJ databases">
        <authorList>
            <person name="Elcheninov A.G."/>
            <person name="Sorokin D.Y."/>
            <person name="Kublanov I.V."/>
        </authorList>
    </citation>
    <scope>NUCLEOTIDE SEQUENCE</scope>
    <source>
        <strain evidence="3">AArc-St2</strain>
    </source>
</reference>